<feature type="compositionally biased region" description="Acidic residues" evidence="1">
    <location>
        <begin position="86"/>
        <end position="104"/>
    </location>
</feature>
<dbReference type="EMBL" id="JAASQL010000002">
    <property type="protein sequence ID" value="NIJ45516.1"/>
    <property type="molecule type" value="Genomic_DNA"/>
</dbReference>
<reference evidence="2 3" key="1">
    <citation type="submission" date="2020-03" db="EMBL/GenBank/DDBJ databases">
        <title>Genomic Encyclopedia of Type Strains, Phase IV (KMG-IV): sequencing the most valuable type-strain genomes for metagenomic binning, comparative biology and taxonomic classification.</title>
        <authorList>
            <person name="Goeker M."/>
        </authorList>
    </citation>
    <scope>NUCLEOTIDE SEQUENCE [LARGE SCALE GENOMIC DNA]</scope>
    <source>
        <strain evidence="2 3">DSM 101599</strain>
    </source>
</reference>
<proteinExistence type="predicted"/>
<accession>A0ABX0UDA2</accession>
<evidence type="ECO:0008006" key="4">
    <source>
        <dbReference type="Google" id="ProtNLM"/>
    </source>
</evidence>
<sequence length="206" mass="22579">MKFKAIIAALVIASSIVSCEKDDPVIPNEPELIANVTLTLTPEAGGEDVVFHWHDENGDGVVDDSEKTEGSLDSNTVYTTVISLNGEDEDHHEEEEEEHEEEGEEHDHEHGDDIDAEVKEEGTEHQFFYTHQIDGLTVLYTDKDENGKPIGLETTFTTGESYTGGAVKIVLRHEPNKFAEGVANGDVTNAGGENDVDITFDLGLNR</sequence>
<dbReference type="PROSITE" id="PS51257">
    <property type="entry name" value="PROKAR_LIPOPROTEIN"/>
    <property type="match status" value="1"/>
</dbReference>
<evidence type="ECO:0000313" key="2">
    <source>
        <dbReference type="EMBL" id="NIJ45516.1"/>
    </source>
</evidence>
<organism evidence="2 3">
    <name type="scientific">Wenyingzhuangia heitensis</name>
    <dbReference type="NCBI Taxonomy" id="1487859"/>
    <lineage>
        <taxon>Bacteria</taxon>
        <taxon>Pseudomonadati</taxon>
        <taxon>Bacteroidota</taxon>
        <taxon>Flavobacteriia</taxon>
        <taxon>Flavobacteriales</taxon>
        <taxon>Flavobacteriaceae</taxon>
        <taxon>Wenyingzhuangia</taxon>
    </lineage>
</organism>
<feature type="region of interest" description="Disordered" evidence="1">
    <location>
        <begin position="86"/>
        <end position="111"/>
    </location>
</feature>
<evidence type="ECO:0000256" key="1">
    <source>
        <dbReference type="SAM" id="MobiDB-lite"/>
    </source>
</evidence>
<gene>
    <name evidence="2" type="ORF">FHR24_001984</name>
</gene>
<protein>
    <recommendedName>
        <fullName evidence="4">Type 1 periplasmic binding fold superfamily protein</fullName>
    </recommendedName>
</protein>
<keyword evidence="3" id="KW-1185">Reference proteome</keyword>
<dbReference type="Proteomes" id="UP000745859">
    <property type="component" value="Unassembled WGS sequence"/>
</dbReference>
<dbReference type="RefSeq" id="WP_167187702.1">
    <property type="nucleotide sequence ID" value="NZ_JAASQL010000002.1"/>
</dbReference>
<comment type="caution">
    <text evidence="2">The sequence shown here is derived from an EMBL/GenBank/DDBJ whole genome shotgun (WGS) entry which is preliminary data.</text>
</comment>
<evidence type="ECO:0000313" key="3">
    <source>
        <dbReference type="Proteomes" id="UP000745859"/>
    </source>
</evidence>
<name>A0ABX0UDA2_9FLAO</name>